<gene>
    <name evidence="2" type="ORF">K8V01_08340</name>
</gene>
<dbReference type="Pfam" id="PF03551">
    <property type="entry name" value="PadR"/>
    <property type="match status" value="1"/>
</dbReference>
<reference evidence="2" key="1">
    <citation type="journal article" date="2021" name="PeerJ">
        <title>Extensive microbial diversity within the chicken gut microbiome revealed by metagenomics and culture.</title>
        <authorList>
            <person name="Gilroy R."/>
            <person name="Ravi A."/>
            <person name="Getino M."/>
            <person name="Pursley I."/>
            <person name="Horton D.L."/>
            <person name="Alikhan N.F."/>
            <person name="Baker D."/>
            <person name="Gharbi K."/>
            <person name="Hall N."/>
            <person name="Watson M."/>
            <person name="Adriaenssens E.M."/>
            <person name="Foster-Nyarko E."/>
            <person name="Jarju S."/>
            <person name="Secka A."/>
            <person name="Antonio M."/>
            <person name="Oren A."/>
            <person name="Chaudhuri R.R."/>
            <person name="La Ragione R."/>
            <person name="Hildebrand F."/>
            <person name="Pallen M.J."/>
        </authorList>
    </citation>
    <scope>NUCLEOTIDE SEQUENCE</scope>
    <source>
        <strain evidence="2">CHK179-5677</strain>
    </source>
</reference>
<comment type="caution">
    <text evidence="2">The sequence shown here is derived from an EMBL/GenBank/DDBJ whole genome shotgun (WGS) entry which is preliminary data.</text>
</comment>
<sequence length="114" mass="12726">MKPDKNLLSGSTTLLILSLLSGGDMYGYEMIAQLEARSDRTFTLREGTLYPILHGLENEKAVTSYEKEAPSGRKRKYYHITKKGLRLLEEKKAEWQVFSEKVNAIVTGAAGAMA</sequence>
<dbReference type="Gene3D" id="1.10.10.10">
    <property type="entry name" value="Winged helix-like DNA-binding domain superfamily/Winged helix DNA-binding domain"/>
    <property type="match status" value="1"/>
</dbReference>
<dbReference type="AlphaFoldDB" id="A0A921MM04"/>
<dbReference type="InterPro" id="IPR036390">
    <property type="entry name" value="WH_DNA-bd_sf"/>
</dbReference>
<dbReference type="SUPFAM" id="SSF46785">
    <property type="entry name" value="Winged helix' DNA-binding domain"/>
    <property type="match status" value="1"/>
</dbReference>
<dbReference type="Proteomes" id="UP000760668">
    <property type="component" value="Unassembled WGS sequence"/>
</dbReference>
<reference evidence="2" key="2">
    <citation type="submission" date="2021-09" db="EMBL/GenBank/DDBJ databases">
        <authorList>
            <person name="Gilroy R."/>
        </authorList>
    </citation>
    <scope>NUCLEOTIDE SEQUENCE</scope>
    <source>
        <strain evidence="2">CHK179-5677</strain>
    </source>
</reference>
<feature type="domain" description="Transcription regulator PadR N-terminal" evidence="1">
    <location>
        <begin position="16"/>
        <end position="89"/>
    </location>
</feature>
<evidence type="ECO:0000259" key="1">
    <source>
        <dbReference type="Pfam" id="PF03551"/>
    </source>
</evidence>
<dbReference type="PANTHER" id="PTHR33169">
    <property type="entry name" value="PADR-FAMILY TRANSCRIPTIONAL REGULATOR"/>
    <property type="match status" value="1"/>
</dbReference>
<dbReference type="InterPro" id="IPR005149">
    <property type="entry name" value="Tscrpt_reg_PadR_N"/>
</dbReference>
<dbReference type="EMBL" id="DYUC01000082">
    <property type="protein sequence ID" value="HJG87013.1"/>
    <property type="molecule type" value="Genomic_DNA"/>
</dbReference>
<evidence type="ECO:0000313" key="3">
    <source>
        <dbReference type="Proteomes" id="UP000760668"/>
    </source>
</evidence>
<name>A0A921MM04_9FIRM</name>
<evidence type="ECO:0000313" key="2">
    <source>
        <dbReference type="EMBL" id="HJG87013.1"/>
    </source>
</evidence>
<organism evidence="2 3">
    <name type="scientific">Pseudoflavonifractor capillosus</name>
    <dbReference type="NCBI Taxonomy" id="106588"/>
    <lineage>
        <taxon>Bacteria</taxon>
        <taxon>Bacillati</taxon>
        <taxon>Bacillota</taxon>
        <taxon>Clostridia</taxon>
        <taxon>Eubacteriales</taxon>
        <taxon>Oscillospiraceae</taxon>
        <taxon>Pseudoflavonifractor</taxon>
    </lineage>
</organism>
<protein>
    <submittedName>
        <fullName evidence="2">PadR family transcriptional regulator</fullName>
    </submittedName>
</protein>
<dbReference type="InterPro" id="IPR036388">
    <property type="entry name" value="WH-like_DNA-bd_sf"/>
</dbReference>
<proteinExistence type="predicted"/>
<dbReference type="RefSeq" id="WP_295368219.1">
    <property type="nucleotide sequence ID" value="NZ_DYUC01000082.1"/>
</dbReference>
<dbReference type="PANTHER" id="PTHR33169:SF14">
    <property type="entry name" value="TRANSCRIPTIONAL REGULATOR RV3488"/>
    <property type="match status" value="1"/>
</dbReference>
<dbReference type="InterPro" id="IPR052509">
    <property type="entry name" value="Metal_resp_DNA-bind_regulator"/>
</dbReference>
<accession>A0A921MM04</accession>